<evidence type="ECO:0000313" key="2">
    <source>
        <dbReference type="EMBL" id="KAK4215886.1"/>
    </source>
</evidence>
<comment type="caution">
    <text evidence="2">The sequence shown here is derived from an EMBL/GenBank/DDBJ whole genome shotgun (WGS) entry which is preliminary data.</text>
</comment>
<accession>A0AAN7B7R5</accession>
<feature type="transmembrane region" description="Helical" evidence="1">
    <location>
        <begin position="12"/>
        <end position="34"/>
    </location>
</feature>
<evidence type="ECO:0000313" key="3">
    <source>
        <dbReference type="Proteomes" id="UP001301769"/>
    </source>
</evidence>
<dbReference type="AlphaFoldDB" id="A0AAN7B7R5"/>
<dbReference type="EMBL" id="MU858075">
    <property type="protein sequence ID" value="KAK4215886.1"/>
    <property type="molecule type" value="Genomic_DNA"/>
</dbReference>
<keyword evidence="3" id="KW-1185">Reference proteome</keyword>
<protein>
    <submittedName>
        <fullName evidence="2">Uncharacterized protein</fullName>
    </submittedName>
</protein>
<feature type="transmembrane region" description="Helical" evidence="1">
    <location>
        <begin position="71"/>
        <end position="90"/>
    </location>
</feature>
<gene>
    <name evidence="2" type="ORF">QBC37DRAFT_116114</name>
</gene>
<reference evidence="2" key="2">
    <citation type="submission" date="2023-05" db="EMBL/GenBank/DDBJ databases">
        <authorList>
            <consortium name="Lawrence Berkeley National Laboratory"/>
            <person name="Steindorff A."/>
            <person name="Hensen N."/>
            <person name="Bonometti L."/>
            <person name="Westerberg I."/>
            <person name="Brannstrom I.O."/>
            <person name="Guillou S."/>
            <person name="Cros-Aarteil S."/>
            <person name="Calhoun S."/>
            <person name="Haridas S."/>
            <person name="Kuo A."/>
            <person name="Mondo S."/>
            <person name="Pangilinan J."/>
            <person name="Riley R."/>
            <person name="Labutti K."/>
            <person name="Andreopoulos B."/>
            <person name="Lipzen A."/>
            <person name="Chen C."/>
            <person name="Yanf M."/>
            <person name="Daum C."/>
            <person name="Ng V."/>
            <person name="Clum A."/>
            <person name="Ohm R."/>
            <person name="Martin F."/>
            <person name="Silar P."/>
            <person name="Natvig D."/>
            <person name="Lalanne C."/>
            <person name="Gautier V."/>
            <person name="Ament-Velasquez S.L."/>
            <person name="Kruys A."/>
            <person name="Hutchinson M.I."/>
            <person name="Powell A.J."/>
            <person name="Barry K."/>
            <person name="Miller A.N."/>
            <person name="Grigoriev I.V."/>
            <person name="Debuchy R."/>
            <person name="Gladieux P."/>
            <person name="Thoren M.H."/>
            <person name="Johannesson H."/>
        </authorList>
    </citation>
    <scope>NUCLEOTIDE SEQUENCE</scope>
    <source>
        <strain evidence="2">PSN293</strain>
    </source>
</reference>
<dbReference type="Proteomes" id="UP001301769">
    <property type="component" value="Unassembled WGS sequence"/>
</dbReference>
<reference evidence="2" key="1">
    <citation type="journal article" date="2023" name="Mol. Phylogenet. Evol.">
        <title>Genome-scale phylogeny and comparative genomics of the fungal order Sordariales.</title>
        <authorList>
            <person name="Hensen N."/>
            <person name="Bonometti L."/>
            <person name="Westerberg I."/>
            <person name="Brannstrom I.O."/>
            <person name="Guillou S."/>
            <person name="Cros-Aarteil S."/>
            <person name="Calhoun S."/>
            <person name="Haridas S."/>
            <person name="Kuo A."/>
            <person name="Mondo S."/>
            <person name="Pangilinan J."/>
            <person name="Riley R."/>
            <person name="LaButti K."/>
            <person name="Andreopoulos B."/>
            <person name="Lipzen A."/>
            <person name="Chen C."/>
            <person name="Yan M."/>
            <person name="Daum C."/>
            <person name="Ng V."/>
            <person name="Clum A."/>
            <person name="Steindorff A."/>
            <person name="Ohm R.A."/>
            <person name="Martin F."/>
            <person name="Silar P."/>
            <person name="Natvig D.O."/>
            <person name="Lalanne C."/>
            <person name="Gautier V."/>
            <person name="Ament-Velasquez S.L."/>
            <person name="Kruys A."/>
            <person name="Hutchinson M.I."/>
            <person name="Powell A.J."/>
            <person name="Barry K."/>
            <person name="Miller A.N."/>
            <person name="Grigoriev I.V."/>
            <person name="Debuchy R."/>
            <person name="Gladieux P."/>
            <person name="Hiltunen Thoren M."/>
            <person name="Johannesson H."/>
        </authorList>
    </citation>
    <scope>NUCLEOTIDE SEQUENCE</scope>
    <source>
        <strain evidence="2">PSN293</strain>
    </source>
</reference>
<organism evidence="2 3">
    <name type="scientific">Rhypophila decipiens</name>
    <dbReference type="NCBI Taxonomy" id="261697"/>
    <lineage>
        <taxon>Eukaryota</taxon>
        <taxon>Fungi</taxon>
        <taxon>Dikarya</taxon>
        <taxon>Ascomycota</taxon>
        <taxon>Pezizomycotina</taxon>
        <taxon>Sordariomycetes</taxon>
        <taxon>Sordariomycetidae</taxon>
        <taxon>Sordariales</taxon>
        <taxon>Naviculisporaceae</taxon>
        <taxon>Rhypophila</taxon>
    </lineage>
</organism>
<keyword evidence="1" id="KW-0812">Transmembrane</keyword>
<proteinExistence type="predicted"/>
<keyword evidence="1" id="KW-1133">Transmembrane helix</keyword>
<keyword evidence="1" id="KW-0472">Membrane</keyword>
<sequence length="97" mass="10840">MMGISRVDSLYRHLKIILCLTESPWVILFYGYYVLLCRVCGVKPQAPVPALGAVIYLYLSFFELTPHPPKLSTLSVFTFAAHLLGALHVANGVEFKL</sequence>
<feature type="transmembrane region" description="Helical" evidence="1">
    <location>
        <begin position="46"/>
        <end position="64"/>
    </location>
</feature>
<name>A0AAN7B7R5_9PEZI</name>
<evidence type="ECO:0000256" key="1">
    <source>
        <dbReference type="SAM" id="Phobius"/>
    </source>
</evidence>